<keyword evidence="2" id="KW-0732">Signal</keyword>
<accession>X1CDC8</accession>
<comment type="caution">
    <text evidence="5">The sequence shown here is derived from an EMBL/GenBank/DDBJ whole genome shotgun (WGS) entry which is preliminary data.</text>
</comment>
<keyword evidence="1" id="KW-0719">Serine esterase</keyword>
<dbReference type="InterPro" id="IPR029058">
    <property type="entry name" value="AB_hydrolase_fold"/>
</dbReference>
<reference evidence="5" key="1">
    <citation type="journal article" date="2014" name="Front. Microbiol.">
        <title>High frequency of phylogenetically diverse reductive dehalogenase-homologous genes in deep subseafloor sedimentary metagenomes.</title>
        <authorList>
            <person name="Kawai M."/>
            <person name="Futagami T."/>
            <person name="Toyoda A."/>
            <person name="Takaki Y."/>
            <person name="Nishi S."/>
            <person name="Hori S."/>
            <person name="Arai W."/>
            <person name="Tsubouchi T."/>
            <person name="Morono Y."/>
            <person name="Uchiyama I."/>
            <person name="Ito T."/>
            <person name="Fujiyama A."/>
            <person name="Inagaki F."/>
            <person name="Takami H."/>
        </authorList>
    </citation>
    <scope>NUCLEOTIDE SEQUENCE</scope>
    <source>
        <strain evidence="5">Expedition CK06-06</strain>
    </source>
</reference>
<organism evidence="5">
    <name type="scientific">marine sediment metagenome</name>
    <dbReference type="NCBI Taxonomy" id="412755"/>
    <lineage>
        <taxon>unclassified sequences</taxon>
        <taxon>metagenomes</taxon>
        <taxon>ecological metagenomes</taxon>
    </lineage>
</organism>
<evidence type="ECO:0000256" key="3">
    <source>
        <dbReference type="ARBA" id="ARBA00022801"/>
    </source>
</evidence>
<dbReference type="AlphaFoldDB" id="X1CDC8"/>
<feature type="domain" description="4-O-methyl-glucuronoyl methylesterase-like" evidence="4">
    <location>
        <begin position="38"/>
        <end position="208"/>
    </location>
</feature>
<feature type="non-terminal residue" evidence="5">
    <location>
        <position position="1"/>
    </location>
</feature>
<name>X1CDC8_9ZZZZ</name>
<sequence length="209" mass="23825">SPPPPDNLRAEILRESKDGDVTIRVVELFFGPQHRAKMTVELLIPPAEGPLPVFMTQHCHRLWALIAVRRGYIGCAYAGSDSKDDTEDYANIWYPDFDFTRLMRRAWGASRVIDYLYTLEIVDKERIALTGHSRNGKQSLMAAAFDERIKAVIPSSGGTGAENPWRFTSEKYDTESITEISTVFPYWIHPRIRFFVGAEHKLPVDQNLL</sequence>
<dbReference type="SUPFAM" id="SSF53474">
    <property type="entry name" value="alpha/beta-Hydrolases"/>
    <property type="match status" value="1"/>
</dbReference>
<dbReference type="EMBL" id="BART01034604">
    <property type="protein sequence ID" value="GAH06291.1"/>
    <property type="molecule type" value="Genomic_DNA"/>
</dbReference>
<evidence type="ECO:0000313" key="5">
    <source>
        <dbReference type="EMBL" id="GAH06291.1"/>
    </source>
</evidence>
<feature type="non-terminal residue" evidence="5">
    <location>
        <position position="209"/>
    </location>
</feature>
<dbReference type="Pfam" id="PF22244">
    <property type="entry name" value="GCE_fung"/>
    <property type="match status" value="1"/>
</dbReference>
<protein>
    <recommendedName>
        <fullName evidence="4">4-O-methyl-glucuronoyl methylesterase-like domain-containing protein</fullName>
    </recommendedName>
</protein>
<dbReference type="InterPro" id="IPR054579">
    <property type="entry name" value="GCE-like_dom"/>
</dbReference>
<dbReference type="Gene3D" id="3.40.50.1820">
    <property type="entry name" value="alpha/beta hydrolase"/>
    <property type="match status" value="1"/>
</dbReference>
<gene>
    <name evidence="5" type="ORF">S01H4_59095</name>
</gene>
<evidence type="ECO:0000256" key="1">
    <source>
        <dbReference type="ARBA" id="ARBA00022487"/>
    </source>
</evidence>
<proteinExistence type="predicted"/>
<evidence type="ECO:0000259" key="4">
    <source>
        <dbReference type="Pfam" id="PF22244"/>
    </source>
</evidence>
<keyword evidence="3" id="KW-0378">Hydrolase</keyword>
<evidence type="ECO:0000256" key="2">
    <source>
        <dbReference type="ARBA" id="ARBA00022729"/>
    </source>
</evidence>
<dbReference type="GO" id="GO:0052689">
    <property type="term" value="F:carboxylic ester hydrolase activity"/>
    <property type="evidence" value="ECO:0007669"/>
    <property type="project" value="UniProtKB-KW"/>
</dbReference>